<dbReference type="InterPro" id="IPR036388">
    <property type="entry name" value="WH-like_DNA-bd_sf"/>
</dbReference>
<dbReference type="AlphaFoldDB" id="A0A662D4K0"/>
<dbReference type="Proteomes" id="UP000277457">
    <property type="component" value="Unassembled WGS sequence"/>
</dbReference>
<reference evidence="2 3" key="1">
    <citation type="submission" date="2018-06" db="EMBL/GenBank/DDBJ databases">
        <title>Extensive metabolic versatility and redundancy in microbially diverse, dynamic hydrothermal sediments.</title>
        <authorList>
            <person name="Dombrowski N."/>
            <person name="Teske A."/>
            <person name="Baker B.J."/>
        </authorList>
    </citation>
    <scope>NUCLEOTIDE SEQUENCE [LARGE SCALE GENOMIC DNA]</scope>
    <source>
        <strain evidence="2">B7_G13</strain>
    </source>
</reference>
<feature type="coiled-coil region" evidence="1">
    <location>
        <begin position="3"/>
        <end position="30"/>
    </location>
</feature>
<evidence type="ECO:0008006" key="4">
    <source>
        <dbReference type="Google" id="ProtNLM"/>
    </source>
</evidence>
<protein>
    <recommendedName>
        <fullName evidence="4">Helix-turn-helix domain-containing protein</fullName>
    </recommendedName>
</protein>
<sequence length="413" mass="48044">MREEAAENKLLQLLRERDRAGQEKEELKLRPKRKKVKREAVKSSVQEQIQFLEKIFRTSEPSSKYTKMQNIFYDELAKNLSLAEQVIYHYLYRLSLGHHKRICIVGYNALMKATGIKSRETIRQAVAGLIEKKYVNVIGDVGPKGSIYFIYLPEEIKQNVSREEILKTVINNSYLTVPESSILKNSILNISILNFDTLTVLKNSILKNGIVAESKAEKEKQPTVLKNSIPEFGTHIYKESNNKEILSLKKTREELVNKFYEKLNSRVSQEKKLKGYQEAGELLENYTPEEIEYAIDWAVKNIPDIQSFALIPHVIDQALKAKIEEERKKEAEKIAVQKAKEQEEREKREKELQEKIDEIKRSLSEEELSRIHQEAESLVRAQVGEKKFGQDILVKIKENEIIRNLYLQRSRAD</sequence>
<proteinExistence type="predicted"/>
<feature type="coiled-coil region" evidence="1">
    <location>
        <begin position="320"/>
        <end position="369"/>
    </location>
</feature>
<dbReference type="EMBL" id="QMPY01000068">
    <property type="protein sequence ID" value="RLE07773.1"/>
    <property type="molecule type" value="Genomic_DNA"/>
</dbReference>
<accession>A0A662D4K0</accession>
<evidence type="ECO:0000313" key="2">
    <source>
        <dbReference type="EMBL" id="RLE07773.1"/>
    </source>
</evidence>
<name>A0A662D4K0_UNCAE</name>
<gene>
    <name evidence="2" type="ORF">DRZ78_02395</name>
</gene>
<keyword evidence="1" id="KW-0175">Coiled coil</keyword>
<evidence type="ECO:0000256" key="1">
    <source>
        <dbReference type="SAM" id="Coils"/>
    </source>
</evidence>
<evidence type="ECO:0000313" key="3">
    <source>
        <dbReference type="Proteomes" id="UP000277457"/>
    </source>
</evidence>
<comment type="caution">
    <text evidence="2">The sequence shown here is derived from an EMBL/GenBank/DDBJ whole genome shotgun (WGS) entry which is preliminary data.</text>
</comment>
<organism evidence="2 3">
    <name type="scientific">Aerophobetes bacterium</name>
    <dbReference type="NCBI Taxonomy" id="2030807"/>
    <lineage>
        <taxon>Bacteria</taxon>
        <taxon>Candidatus Aerophobota</taxon>
    </lineage>
</organism>
<dbReference type="Gene3D" id="1.10.10.10">
    <property type="entry name" value="Winged helix-like DNA-binding domain superfamily/Winged helix DNA-binding domain"/>
    <property type="match status" value="1"/>
</dbReference>